<comment type="caution">
    <text evidence="4">The sequence shown here is derived from an EMBL/GenBank/DDBJ whole genome shotgun (WGS) entry which is preliminary data.</text>
</comment>
<feature type="compositionally biased region" description="Polar residues" evidence="1">
    <location>
        <begin position="848"/>
        <end position="870"/>
    </location>
</feature>
<dbReference type="OrthoDB" id="4090074at2759"/>
<feature type="compositionally biased region" description="Basic and acidic residues" evidence="1">
    <location>
        <begin position="19"/>
        <end position="35"/>
    </location>
</feature>
<evidence type="ECO:0000313" key="4">
    <source>
        <dbReference type="EMBL" id="PKS12152.1"/>
    </source>
</evidence>
<protein>
    <recommendedName>
        <fullName evidence="6">RNA polymerase I-specific transcription initiation factor RRN6-like protein</fullName>
    </recommendedName>
</protein>
<feature type="region of interest" description="Disordered" evidence="1">
    <location>
        <begin position="848"/>
        <end position="876"/>
    </location>
</feature>
<dbReference type="PANTHER" id="PTHR28221:SF2">
    <property type="entry name" value="RNA POLYMERASE I-SPECIFIC TRANSCRIPTION INITIATION FACTOR RRN6"/>
    <property type="match status" value="1"/>
</dbReference>
<gene>
    <name evidence="4" type="ORF">jhhlp_001450</name>
</gene>
<dbReference type="InterPro" id="IPR019350">
    <property type="entry name" value="RNA_pol_I-sp_TIF_RRN6-like"/>
</dbReference>
<feature type="compositionally biased region" description="Basic residues" evidence="1">
    <location>
        <begin position="1028"/>
        <end position="1040"/>
    </location>
</feature>
<dbReference type="InterPro" id="IPR048535">
    <property type="entry name" value="RRN6_beta-prop"/>
</dbReference>
<sequence>MTDEIRSLSPFEDSVNLEHQPHEVDDGSVRSLETSRELDDVPELRVIRDYEVVASAPRSSDIGEVKLDYYERRVQERWLKNAFPEATLGNPGLSDLLKEESSDLMLSGDLQSYKPHAVAGEITALTETKNHSAAVPVLAMTTGEAGQILRLLRLTNSPWALDPQGDVMLHMWNFKPADQEDESYWCRDATPIIHLKFAHHAGRTGSLRWVIVQKETSTTILSPTYHSVPVAYENAALEELPASRVDPNPIITFTLAHTNGRSHSDVAFNPPTSTMLPQIALIDDSGYWSIWNIKTSPVSSRLGAQATLFKRGAPSWDTFPLQRSFGVLWYHPPPMEEWDFSQQSPSKPADDIGIDGAVSVTRSKTLLMWNRTSIQLLDTETGFIFSKLPITAPSPNQENILGVVPNPADASQVFVLTTFSLLYLDVCPSGEIAREVPPAITQSLLHNNAGDHTLQISATCMSSLSEDGKSVVLIFPRKGAQVDVFWFHGTPDGLGPEQASHQLQNLYGEEDADLDDLRTLTILPLTTSKGKHPIGLEIETIFDDTKVQFHQIISFGRRQSLGYWVCLTTKRGLGEISPTITRGEEWSKIQEDWKATKRAKYLAYMGDKFAVPDALTNPEVFVQRNTELVGGILEFEPLPAIARKAIIKRVIRTDLLLDAYCSGIWKYGQELRLQSLVAVRHIIRTASDTGYIATKSVLEYTNELWDLRESELARPADDPDYLKDDAEWVEELEQLIGAGIGMLILTDNHPHPPWQPGDDIKEKLSAMKSRMIEQWPIPQGDELHEAAKVRREILEHTARLELLSCHLIGMDEAYKHPQATASTPQSSAIILPSSSQDLPSEWSRPIFSQDTHISGFPSPSQAGRSNTKSDAQAEESRAAIRRLASLAAGIDQDAEHAKKPQNPILSRWEEAGYDDYIPFIQMGMAERQSQLQKKKEKVVERRRMKEATYSRLVGRLDTQVPASSQPLTQHLLHPQTQEPVSSQLMPSFSQAQIPIRPREGAPPSSQAVGEGMGLTMSQPVSGAFGQRRPAKKKKKKGGIK</sequence>
<accession>A0A2N3NIH1</accession>
<dbReference type="PANTHER" id="PTHR28221">
    <property type="entry name" value="RNA POLYMERASE I-SPECIFIC TRANSCRIPTION INITIATION FACTOR RRN6"/>
    <property type="match status" value="1"/>
</dbReference>
<evidence type="ECO:0000256" key="1">
    <source>
        <dbReference type="SAM" id="MobiDB-lite"/>
    </source>
</evidence>
<dbReference type="InterPro" id="IPR048536">
    <property type="entry name" value="Rrn6_K-rich"/>
</dbReference>
<dbReference type="Pfam" id="PF10214">
    <property type="entry name" value="Rrn6_beta-prop"/>
    <property type="match status" value="1"/>
</dbReference>
<dbReference type="InParanoid" id="A0A2N3NIH1"/>
<keyword evidence="5" id="KW-1185">Reference proteome</keyword>
<evidence type="ECO:0000259" key="3">
    <source>
        <dbReference type="Pfam" id="PF20639"/>
    </source>
</evidence>
<feature type="region of interest" description="Disordered" evidence="1">
    <location>
        <begin position="1"/>
        <end position="35"/>
    </location>
</feature>
<dbReference type="VEuPathDB" id="FungiDB:jhhlp_001450"/>
<evidence type="ECO:0000313" key="5">
    <source>
        <dbReference type="Proteomes" id="UP000233524"/>
    </source>
</evidence>
<dbReference type="GO" id="GO:0001179">
    <property type="term" value="F:RNA polymerase I general transcription initiation factor binding"/>
    <property type="evidence" value="ECO:0007669"/>
    <property type="project" value="TreeGrafter"/>
</dbReference>
<organism evidence="4 5">
    <name type="scientific">Lomentospora prolificans</name>
    <dbReference type="NCBI Taxonomy" id="41688"/>
    <lineage>
        <taxon>Eukaryota</taxon>
        <taxon>Fungi</taxon>
        <taxon>Dikarya</taxon>
        <taxon>Ascomycota</taxon>
        <taxon>Pezizomycotina</taxon>
        <taxon>Sordariomycetes</taxon>
        <taxon>Hypocreomycetidae</taxon>
        <taxon>Microascales</taxon>
        <taxon>Microascaceae</taxon>
        <taxon>Lomentospora</taxon>
    </lineage>
</organism>
<reference evidence="4 5" key="1">
    <citation type="journal article" date="2017" name="G3 (Bethesda)">
        <title>First Draft Genome Sequence of the Pathogenic Fungus Lomentospora prolificans (Formerly Scedosporium prolificans).</title>
        <authorList>
            <person name="Luo R."/>
            <person name="Zimin A."/>
            <person name="Workman R."/>
            <person name="Fan Y."/>
            <person name="Pertea G."/>
            <person name="Grossman N."/>
            <person name="Wear M.P."/>
            <person name="Jia B."/>
            <person name="Miller H."/>
            <person name="Casadevall A."/>
            <person name="Timp W."/>
            <person name="Zhang S.X."/>
            <person name="Salzberg S.L."/>
        </authorList>
    </citation>
    <scope>NUCLEOTIDE SEQUENCE [LARGE SCALE GENOMIC DNA]</scope>
    <source>
        <strain evidence="4 5">JHH-5317</strain>
    </source>
</reference>
<dbReference type="Proteomes" id="UP000233524">
    <property type="component" value="Unassembled WGS sequence"/>
</dbReference>
<dbReference type="GO" id="GO:0001163">
    <property type="term" value="F:RNA polymerase I transcription regulatory region sequence-specific DNA binding"/>
    <property type="evidence" value="ECO:0007669"/>
    <property type="project" value="TreeGrafter"/>
</dbReference>
<dbReference type="GO" id="GO:0070860">
    <property type="term" value="C:RNA polymerase I core factor complex"/>
    <property type="evidence" value="ECO:0007669"/>
    <property type="project" value="TreeGrafter"/>
</dbReference>
<name>A0A2N3NIH1_9PEZI</name>
<proteinExistence type="predicted"/>
<dbReference type="EMBL" id="NLAX01000004">
    <property type="protein sequence ID" value="PKS12152.1"/>
    <property type="molecule type" value="Genomic_DNA"/>
</dbReference>
<dbReference type="GO" id="GO:0042790">
    <property type="term" value="P:nucleolar large rRNA transcription by RNA polymerase I"/>
    <property type="evidence" value="ECO:0007669"/>
    <property type="project" value="TreeGrafter"/>
</dbReference>
<dbReference type="Pfam" id="PF20639">
    <property type="entry name" value="Rrn6_K-rich"/>
    <property type="match status" value="1"/>
</dbReference>
<evidence type="ECO:0008006" key="6">
    <source>
        <dbReference type="Google" id="ProtNLM"/>
    </source>
</evidence>
<dbReference type="AlphaFoldDB" id="A0A2N3NIH1"/>
<feature type="domain" description="RRN6 beta-propeller" evidence="2">
    <location>
        <begin position="120"/>
        <end position="492"/>
    </location>
</feature>
<feature type="region of interest" description="Disordered" evidence="1">
    <location>
        <begin position="991"/>
        <end position="1040"/>
    </location>
</feature>
<feature type="domain" description="RRN6 K-rich C-terminal" evidence="3">
    <location>
        <begin position="903"/>
        <end position="1038"/>
    </location>
</feature>
<evidence type="ECO:0000259" key="2">
    <source>
        <dbReference type="Pfam" id="PF10214"/>
    </source>
</evidence>